<dbReference type="SUPFAM" id="SSF50129">
    <property type="entry name" value="GroES-like"/>
    <property type="match status" value="1"/>
</dbReference>
<dbReference type="SMART" id="SM00829">
    <property type="entry name" value="PKS_ER"/>
    <property type="match status" value="1"/>
</dbReference>
<sequence length="352" mass="37141">MTTTRRVRVTAFGAADVLVIESAGLPAPRHGAVVVRVTHASVGATDVLARRGGYLLQPRAGFTPGYDGVGVLETGSEDAERLGLRPGMRVAFCLPRMRTHSTRLVVSPSLLVRVPDELTSPIAATAPLDLLTAGLALHLTGAQSGDWLLIQGVTGAVGSFAAQQATRAGIRIAGTASARSAESARASASVVVDYTDPDWARVLRDAVGGRVSAAIDHTGAAAVRDAVDPRGIVVRTAFTGRAGRERADTAVGGFRSSIRRWGHPRERVCSVPLFIATRRAAYRRMPVSPTSPRARSPLRRSSCSASTKCAPPTSGPRIRCRGAKPCWRCRPPSRLRPRSCGNGGWPFPHGIG</sequence>
<keyword evidence="5" id="KW-1185">Reference proteome</keyword>
<keyword evidence="1" id="KW-0521">NADP</keyword>
<evidence type="ECO:0000256" key="2">
    <source>
        <dbReference type="SAM" id="MobiDB-lite"/>
    </source>
</evidence>
<evidence type="ECO:0000313" key="5">
    <source>
        <dbReference type="Proteomes" id="UP001142372"/>
    </source>
</evidence>
<accession>A0A9W6LZY4</accession>
<dbReference type="PANTHER" id="PTHR44154">
    <property type="entry name" value="QUINONE OXIDOREDUCTASE"/>
    <property type="match status" value="1"/>
</dbReference>
<gene>
    <name evidence="4" type="ORF">GCM10017584_18800</name>
</gene>
<dbReference type="SUPFAM" id="SSF51735">
    <property type="entry name" value="NAD(P)-binding Rossmann-fold domains"/>
    <property type="match status" value="1"/>
</dbReference>
<proteinExistence type="predicted"/>
<evidence type="ECO:0000259" key="3">
    <source>
        <dbReference type="SMART" id="SM00829"/>
    </source>
</evidence>
<dbReference type="PANTHER" id="PTHR44154:SF1">
    <property type="entry name" value="QUINONE OXIDOREDUCTASE"/>
    <property type="match status" value="1"/>
</dbReference>
<dbReference type="InterPro" id="IPR013154">
    <property type="entry name" value="ADH-like_N"/>
</dbReference>
<dbReference type="RefSeq" id="WP_271176964.1">
    <property type="nucleotide sequence ID" value="NZ_BAAAJO010000005.1"/>
</dbReference>
<dbReference type="Gene3D" id="3.90.180.10">
    <property type="entry name" value="Medium-chain alcohol dehydrogenases, catalytic domain"/>
    <property type="match status" value="1"/>
</dbReference>
<dbReference type="EMBL" id="BSEN01000006">
    <property type="protein sequence ID" value="GLJ76306.1"/>
    <property type="molecule type" value="Genomic_DNA"/>
</dbReference>
<dbReference type="InterPro" id="IPR051603">
    <property type="entry name" value="Zinc-ADH_QOR/CCCR"/>
</dbReference>
<reference evidence="4" key="1">
    <citation type="journal article" date="2014" name="Int. J. Syst. Evol. Microbiol.">
        <title>Complete genome sequence of Corynebacterium casei LMG S-19264T (=DSM 44701T), isolated from a smear-ripened cheese.</title>
        <authorList>
            <consortium name="US DOE Joint Genome Institute (JGI-PGF)"/>
            <person name="Walter F."/>
            <person name="Albersmeier A."/>
            <person name="Kalinowski J."/>
            <person name="Ruckert C."/>
        </authorList>
    </citation>
    <scope>NUCLEOTIDE SEQUENCE</scope>
    <source>
        <strain evidence="4">VKM Ac-1401</strain>
    </source>
</reference>
<comment type="caution">
    <text evidence="4">The sequence shown here is derived from an EMBL/GenBank/DDBJ whole genome shotgun (WGS) entry which is preliminary data.</text>
</comment>
<dbReference type="Proteomes" id="UP001142372">
    <property type="component" value="Unassembled WGS sequence"/>
</dbReference>
<feature type="domain" description="Enoyl reductase (ER)" evidence="3">
    <location>
        <begin position="13"/>
        <end position="280"/>
    </location>
</feature>
<organism evidence="4 5">
    <name type="scientific">Leifsonia poae</name>
    <dbReference type="NCBI Taxonomy" id="110933"/>
    <lineage>
        <taxon>Bacteria</taxon>
        <taxon>Bacillati</taxon>
        <taxon>Actinomycetota</taxon>
        <taxon>Actinomycetes</taxon>
        <taxon>Micrococcales</taxon>
        <taxon>Microbacteriaceae</taxon>
        <taxon>Leifsonia</taxon>
    </lineage>
</organism>
<name>A0A9W6LZY4_9MICO</name>
<protein>
    <recommendedName>
        <fullName evidence="3">Enoyl reductase (ER) domain-containing protein</fullName>
    </recommendedName>
</protein>
<dbReference type="InterPro" id="IPR011032">
    <property type="entry name" value="GroES-like_sf"/>
</dbReference>
<feature type="region of interest" description="Disordered" evidence="2">
    <location>
        <begin position="286"/>
        <end position="314"/>
    </location>
</feature>
<dbReference type="Pfam" id="PF08240">
    <property type="entry name" value="ADH_N"/>
    <property type="match status" value="1"/>
</dbReference>
<dbReference type="InterPro" id="IPR036291">
    <property type="entry name" value="NAD(P)-bd_dom_sf"/>
</dbReference>
<reference evidence="4" key="2">
    <citation type="submission" date="2023-01" db="EMBL/GenBank/DDBJ databases">
        <authorList>
            <person name="Sun Q."/>
            <person name="Evtushenko L."/>
        </authorList>
    </citation>
    <scope>NUCLEOTIDE SEQUENCE</scope>
    <source>
        <strain evidence="4">VKM Ac-1401</strain>
    </source>
</reference>
<dbReference type="GO" id="GO:0016491">
    <property type="term" value="F:oxidoreductase activity"/>
    <property type="evidence" value="ECO:0007669"/>
    <property type="project" value="InterPro"/>
</dbReference>
<feature type="compositionally biased region" description="Low complexity" evidence="2">
    <location>
        <begin position="288"/>
        <end position="307"/>
    </location>
</feature>
<dbReference type="InterPro" id="IPR020843">
    <property type="entry name" value="ER"/>
</dbReference>
<evidence type="ECO:0000256" key="1">
    <source>
        <dbReference type="ARBA" id="ARBA00022857"/>
    </source>
</evidence>
<dbReference type="Gene3D" id="3.40.50.720">
    <property type="entry name" value="NAD(P)-binding Rossmann-like Domain"/>
    <property type="match status" value="1"/>
</dbReference>
<dbReference type="AlphaFoldDB" id="A0A9W6LZY4"/>
<evidence type="ECO:0000313" key="4">
    <source>
        <dbReference type="EMBL" id="GLJ76306.1"/>
    </source>
</evidence>